<dbReference type="SUPFAM" id="SSF140741">
    <property type="entry name" value="RUN domain-like"/>
    <property type="match status" value="1"/>
</dbReference>
<sequence>MKSKLITNNDLNQIHDIQSIQSLIRGHSQQIKSSQLHERTIILQSLVRGYSTHSSSTKESIKKFASLCEMLSAIIKSRFSRLNHERNVCDLIKCQSIIKSNLIQKRSAKMMKLFTRDEHRCTLLQSIHRGSISRNSLLSTKKQLITLQSITRCHLQQLESNRTLNDLICLQSITTGQLAHLHKQDEINHIITIQSIIRGIQSRSQIDQNQILTNASTLICSLARCQFEQSNFEFDLQNIIVMQSLIRGALAEYQTIDDVMGLITFQSISRGFVYQNKHLDMVDQLQFENEMEQLQIIQSIITSHFIQCDKFESTDRITLLQSLIRSKIQIYPIRNDDANMNQVFIKSISNASCSKCNVQDVLTNEIIPALHSIMSNDMKPYGASNHELCYHPIEAIHMICNKQQCASELFMYIDEMACNYIAEQSNTSCGVSFDEWNNIKFRFFVVQSLKRGMLVDFLSNMFGDSENMNQFYKDKSVMMNRDTHEMILENLKRIVNIEF</sequence>
<name>A0AAW2YIJ5_9EUKA</name>
<evidence type="ECO:0000313" key="3">
    <source>
        <dbReference type="Proteomes" id="UP001431209"/>
    </source>
</evidence>
<evidence type="ECO:0000313" key="2">
    <source>
        <dbReference type="EMBL" id="KAL0476611.1"/>
    </source>
</evidence>
<organism evidence="2 3">
    <name type="scientific">Acrasis kona</name>
    <dbReference type="NCBI Taxonomy" id="1008807"/>
    <lineage>
        <taxon>Eukaryota</taxon>
        <taxon>Discoba</taxon>
        <taxon>Heterolobosea</taxon>
        <taxon>Tetramitia</taxon>
        <taxon>Eutetramitia</taxon>
        <taxon>Acrasidae</taxon>
        <taxon>Acrasis</taxon>
    </lineage>
</organism>
<comment type="caution">
    <text evidence="2">The sequence shown here is derived from an EMBL/GenBank/DDBJ whole genome shotgun (WGS) entry which is preliminary data.</text>
</comment>
<reference evidence="2 3" key="1">
    <citation type="submission" date="2024-03" db="EMBL/GenBank/DDBJ databases">
        <title>The Acrasis kona genome and developmental transcriptomes reveal deep origins of eukaryotic multicellular pathways.</title>
        <authorList>
            <person name="Sheikh S."/>
            <person name="Fu C.-J."/>
            <person name="Brown M.W."/>
            <person name="Baldauf S.L."/>
        </authorList>
    </citation>
    <scope>NUCLEOTIDE SEQUENCE [LARGE SCALE GENOMIC DNA]</scope>
    <source>
        <strain evidence="2 3">ATCC MYA-3509</strain>
    </source>
</reference>
<feature type="domain" description="RUN" evidence="1">
    <location>
        <begin position="357"/>
        <end position="499"/>
    </location>
</feature>
<dbReference type="PROSITE" id="PS50826">
    <property type="entry name" value="RUN"/>
    <property type="match status" value="1"/>
</dbReference>
<dbReference type="Proteomes" id="UP001431209">
    <property type="component" value="Unassembled WGS sequence"/>
</dbReference>
<dbReference type="AlphaFoldDB" id="A0AAW2YIJ5"/>
<keyword evidence="3" id="KW-1185">Reference proteome</keyword>
<dbReference type="InterPro" id="IPR037213">
    <property type="entry name" value="Run_dom_sf"/>
</dbReference>
<gene>
    <name evidence="2" type="ORF">AKO1_002847</name>
</gene>
<dbReference type="Pfam" id="PF02759">
    <property type="entry name" value="RUN"/>
    <property type="match status" value="1"/>
</dbReference>
<protein>
    <recommendedName>
        <fullName evidence="1">RUN domain-containing protein</fullName>
    </recommendedName>
</protein>
<accession>A0AAW2YIJ5</accession>
<dbReference type="EMBL" id="JAOPGA020000061">
    <property type="protein sequence ID" value="KAL0476611.1"/>
    <property type="molecule type" value="Genomic_DNA"/>
</dbReference>
<evidence type="ECO:0000259" key="1">
    <source>
        <dbReference type="PROSITE" id="PS50826"/>
    </source>
</evidence>
<dbReference type="Gene3D" id="1.20.58.900">
    <property type="match status" value="1"/>
</dbReference>
<proteinExistence type="predicted"/>
<dbReference type="InterPro" id="IPR004012">
    <property type="entry name" value="Run_dom"/>
</dbReference>